<dbReference type="Gene3D" id="1.20.920.10">
    <property type="entry name" value="Bromodomain-like"/>
    <property type="match status" value="1"/>
</dbReference>
<name>A0AAV4SVH4_CAEEX</name>
<dbReference type="EMBL" id="BPLR01010149">
    <property type="protein sequence ID" value="GIY37261.1"/>
    <property type="molecule type" value="Genomic_DNA"/>
</dbReference>
<evidence type="ECO:0000259" key="5">
    <source>
        <dbReference type="PROSITE" id="PS50014"/>
    </source>
</evidence>
<comment type="subcellular location">
    <subcellularLocation>
        <location evidence="1">Nucleus</location>
    </subcellularLocation>
</comment>
<protein>
    <recommendedName>
        <fullName evidence="5">Bromo domain-containing protein</fullName>
    </recommendedName>
</protein>
<dbReference type="PANTHER" id="PTHR45915:SF6">
    <property type="entry name" value="E3 UBIQUITIN-PROTEIN LIGASE TRIM33"/>
    <property type="match status" value="1"/>
</dbReference>
<evidence type="ECO:0000256" key="1">
    <source>
        <dbReference type="ARBA" id="ARBA00004123"/>
    </source>
</evidence>
<keyword evidence="7" id="KW-1185">Reference proteome</keyword>
<keyword evidence="2 4" id="KW-0103">Bromodomain</keyword>
<organism evidence="6 7">
    <name type="scientific">Caerostris extrusa</name>
    <name type="common">Bark spider</name>
    <name type="synonym">Caerostris bankana</name>
    <dbReference type="NCBI Taxonomy" id="172846"/>
    <lineage>
        <taxon>Eukaryota</taxon>
        <taxon>Metazoa</taxon>
        <taxon>Ecdysozoa</taxon>
        <taxon>Arthropoda</taxon>
        <taxon>Chelicerata</taxon>
        <taxon>Arachnida</taxon>
        <taxon>Araneae</taxon>
        <taxon>Araneomorphae</taxon>
        <taxon>Entelegynae</taxon>
        <taxon>Araneoidea</taxon>
        <taxon>Araneidae</taxon>
        <taxon>Caerostris</taxon>
    </lineage>
</organism>
<evidence type="ECO:0000256" key="4">
    <source>
        <dbReference type="PROSITE-ProRule" id="PRU00035"/>
    </source>
</evidence>
<dbReference type="GO" id="GO:0000785">
    <property type="term" value="C:chromatin"/>
    <property type="evidence" value="ECO:0007669"/>
    <property type="project" value="TreeGrafter"/>
</dbReference>
<dbReference type="SUPFAM" id="SSF47370">
    <property type="entry name" value="Bromodomain"/>
    <property type="match status" value="1"/>
</dbReference>
<dbReference type="PROSITE" id="PS50014">
    <property type="entry name" value="BROMODOMAIN_2"/>
    <property type="match status" value="1"/>
</dbReference>
<dbReference type="AlphaFoldDB" id="A0AAV4SVH4"/>
<keyword evidence="3" id="KW-0539">Nucleus</keyword>
<accession>A0AAV4SVH4</accession>
<evidence type="ECO:0000313" key="7">
    <source>
        <dbReference type="Proteomes" id="UP001054945"/>
    </source>
</evidence>
<dbReference type="GO" id="GO:0005634">
    <property type="term" value="C:nucleus"/>
    <property type="evidence" value="ECO:0007669"/>
    <property type="project" value="UniProtKB-SubCell"/>
</dbReference>
<feature type="domain" description="Bromo" evidence="5">
    <location>
        <begin position="13"/>
        <end position="85"/>
    </location>
</feature>
<evidence type="ECO:0000256" key="2">
    <source>
        <dbReference type="ARBA" id="ARBA00023117"/>
    </source>
</evidence>
<gene>
    <name evidence="6" type="ORF">CEXT_380641</name>
</gene>
<dbReference type="InterPro" id="IPR001487">
    <property type="entry name" value="Bromodomain"/>
</dbReference>
<evidence type="ECO:0000313" key="6">
    <source>
        <dbReference type="EMBL" id="GIY37261.1"/>
    </source>
</evidence>
<dbReference type="Pfam" id="PF00439">
    <property type="entry name" value="Bromodomain"/>
    <property type="match status" value="1"/>
</dbReference>
<proteinExistence type="predicted"/>
<dbReference type="PANTHER" id="PTHR45915">
    <property type="entry name" value="TRANSCRIPTION INTERMEDIARY FACTOR"/>
    <property type="match status" value="1"/>
</dbReference>
<dbReference type="InterPro" id="IPR036427">
    <property type="entry name" value="Bromodomain-like_sf"/>
</dbReference>
<dbReference type="Proteomes" id="UP001054945">
    <property type="component" value="Unassembled WGS sequence"/>
</dbReference>
<sequence length="127" mass="15021">MFQLCERVLLEIMCHPDSPPFGQRVGKKVANYYKIIKKPMELETMRIKISPNHFEHYKSVKEFIDDMILILANCYTYNPKGTQVYNAGKVIEEVFRNLLKKYLPEYVSYFTDEKLVPDMESLANFIK</sequence>
<evidence type="ECO:0000256" key="3">
    <source>
        <dbReference type="ARBA" id="ARBA00023242"/>
    </source>
</evidence>
<reference evidence="6 7" key="1">
    <citation type="submission" date="2021-06" db="EMBL/GenBank/DDBJ databases">
        <title>Caerostris extrusa draft genome.</title>
        <authorList>
            <person name="Kono N."/>
            <person name="Arakawa K."/>
        </authorList>
    </citation>
    <scope>NUCLEOTIDE SEQUENCE [LARGE SCALE GENOMIC DNA]</scope>
</reference>
<dbReference type="SMART" id="SM00297">
    <property type="entry name" value="BROMO"/>
    <property type="match status" value="1"/>
</dbReference>
<comment type="caution">
    <text evidence="6">The sequence shown here is derived from an EMBL/GenBank/DDBJ whole genome shotgun (WGS) entry which is preliminary data.</text>
</comment>